<evidence type="ECO:0000256" key="2">
    <source>
        <dbReference type="ARBA" id="ARBA00022448"/>
    </source>
</evidence>
<sequence>MLEGLVSGLVTGAAYALIGVSVVILHRLVGVLDFSQAAIGSLGAFTTYAVVQHGVPLEPAVLFGVTAAALAAGLVGWAVTRWLGNADVLARSTATIALLILLLSVGFRLFGDSPRVTPSLVPEETTAVLGVNVSTSTFLSLVLVLAVLAAWTFLQRRTTLGIRLQAIAERPVTAQLLGVDANRLRMGAWIAVGVLSALAILLIAPTQNPTFLTMSLLVVPGLAAGLIGGLENAGLAAAGGLAMGALQGLGARVELIAGYRGALPFVVIVLVLAWLRRRETWARDD</sequence>
<dbReference type="CDD" id="cd06582">
    <property type="entry name" value="TM_PBP1_LivH_like"/>
    <property type="match status" value="1"/>
</dbReference>
<keyword evidence="7 9" id="KW-0472">Membrane</keyword>
<evidence type="ECO:0000313" key="11">
    <source>
        <dbReference type="Proteomes" id="UP001165561"/>
    </source>
</evidence>
<feature type="transmembrane region" description="Helical" evidence="9">
    <location>
        <begin position="131"/>
        <end position="154"/>
    </location>
</feature>
<keyword evidence="4 9" id="KW-0812">Transmembrane</keyword>
<evidence type="ECO:0000256" key="7">
    <source>
        <dbReference type="ARBA" id="ARBA00023136"/>
    </source>
</evidence>
<evidence type="ECO:0000256" key="9">
    <source>
        <dbReference type="SAM" id="Phobius"/>
    </source>
</evidence>
<evidence type="ECO:0000256" key="8">
    <source>
        <dbReference type="ARBA" id="ARBA00037998"/>
    </source>
</evidence>
<accession>A0ABT5TWR3</accession>
<feature type="transmembrane region" description="Helical" evidence="9">
    <location>
        <begin position="6"/>
        <end position="25"/>
    </location>
</feature>
<evidence type="ECO:0000256" key="1">
    <source>
        <dbReference type="ARBA" id="ARBA00004651"/>
    </source>
</evidence>
<reference evidence="10" key="1">
    <citation type="submission" date="2023-02" db="EMBL/GenBank/DDBJ databases">
        <title>Georgenia sp.10Sc9-8, isolated from a soil sample collected from the Taklamakan desert.</title>
        <authorList>
            <person name="Liu S."/>
        </authorList>
    </citation>
    <scope>NUCLEOTIDE SEQUENCE</scope>
    <source>
        <strain evidence="10">10Sc9-8</strain>
    </source>
</reference>
<dbReference type="PANTHER" id="PTHR11795:SF450">
    <property type="entry name" value="ABC TRANSPORTER PERMEASE PROTEIN"/>
    <property type="match status" value="1"/>
</dbReference>
<evidence type="ECO:0000256" key="3">
    <source>
        <dbReference type="ARBA" id="ARBA00022475"/>
    </source>
</evidence>
<keyword evidence="11" id="KW-1185">Reference proteome</keyword>
<dbReference type="InterPro" id="IPR001851">
    <property type="entry name" value="ABC_transp_permease"/>
</dbReference>
<evidence type="ECO:0000256" key="4">
    <source>
        <dbReference type="ARBA" id="ARBA00022692"/>
    </source>
</evidence>
<evidence type="ECO:0000256" key="5">
    <source>
        <dbReference type="ARBA" id="ARBA00022970"/>
    </source>
</evidence>
<comment type="similarity">
    <text evidence="8">Belongs to the binding-protein-dependent transport system permease family. LivHM subfamily.</text>
</comment>
<keyword evidence="5" id="KW-0029">Amino-acid transport</keyword>
<dbReference type="Pfam" id="PF02653">
    <property type="entry name" value="BPD_transp_2"/>
    <property type="match status" value="1"/>
</dbReference>
<gene>
    <name evidence="10" type="ORF">PU560_08520</name>
</gene>
<protein>
    <submittedName>
        <fullName evidence="10">Branched-chain amino acid ABC transporter permease</fullName>
    </submittedName>
</protein>
<dbReference type="PANTHER" id="PTHR11795">
    <property type="entry name" value="BRANCHED-CHAIN AMINO ACID TRANSPORT SYSTEM PERMEASE PROTEIN LIVH"/>
    <property type="match status" value="1"/>
</dbReference>
<keyword evidence="2" id="KW-0813">Transport</keyword>
<proteinExistence type="inferred from homology"/>
<feature type="transmembrane region" description="Helical" evidence="9">
    <location>
        <begin position="257"/>
        <end position="275"/>
    </location>
</feature>
<feature type="transmembrane region" description="Helical" evidence="9">
    <location>
        <begin position="37"/>
        <end position="55"/>
    </location>
</feature>
<comment type="subcellular location">
    <subcellularLocation>
        <location evidence="1">Cell membrane</location>
        <topology evidence="1">Multi-pass membrane protein</topology>
    </subcellularLocation>
</comment>
<name>A0ABT5TWR3_9MICO</name>
<feature type="transmembrane region" description="Helical" evidence="9">
    <location>
        <begin position="61"/>
        <end position="80"/>
    </location>
</feature>
<organism evidence="10 11">
    <name type="scientific">Georgenia halotolerans</name>
    <dbReference type="NCBI Taxonomy" id="3028317"/>
    <lineage>
        <taxon>Bacteria</taxon>
        <taxon>Bacillati</taxon>
        <taxon>Actinomycetota</taxon>
        <taxon>Actinomycetes</taxon>
        <taxon>Micrococcales</taxon>
        <taxon>Bogoriellaceae</taxon>
        <taxon>Georgenia</taxon>
    </lineage>
</organism>
<feature type="transmembrane region" description="Helical" evidence="9">
    <location>
        <begin position="92"/>
        <end position="111"/>
    </location>
</feature>
<dbReference type="Proteomes" id="UP001165561">
    <property type="component" value="Unassembled WGS sequence"/>
</dbReference>
<keyword evidence="3" id="KW-1003">Cell membrane</keyword>
<evidence type="ECO:0000256" key="6">
    <source>
        <dbReference type="ARBA" id="ARBA00022989"/>
    </source>
</evidence>
<comment type="caution">
    <text evidence="10">The sequence shown here is derived from an EMBL/GenBank/DDBJ whole genome shotgun (WGS) entry which is preliminary data.</text>
</comment>
<dbReference type="InterPro" id="IPR052157">
    <property type="entry name" value="BCAA_transport_permease"/>
</dbReference>
<evidence type="ECO:0000313" key="10">
    <source>
        <dbReference type="EMBL" id="MDD9206509.1"/>
    </source>
</evidence>
<keyword evidence="6 9" id="KW-1133">Transmembrane helix</keyword>
<dbReference type="EMBL" id="JARACI010000905">
    <property type="protein sequence ID" value="MDD9206509.1"/>
    <property type="molecule type" value="Genomic_DNA"/>
</dbReference>
<feature type="transmembrane region" description="Helical" evidence="9">
    <location>
        <begin position="186"/>
        <end position="204"/>
    </location>
</feature>